<dbReference type="GO" id="GO:0140098">
    <property type="term" value="F:catalytic activity, acting on RNA"/>
    <property type="evidence" value="ECO:0007669"/>
    <property type="project" value="UniProtKB-ARBA"/>
</dbReference>
<dbReference type="InterPro" id="IPR050188">
    <property type="entry name" value="RluA_PseudoU_synthase"/>
</dbReference>
<dbReference type="CDD" id="cd02869">
    <property type="entry name" value="PseudoU_synth_RluA_like"/>
    <property type="match status" value="1"/>
</dbReference>
<feature type="domain" description="Pseudouridine synthase RsuA/RluA-like" evidence="1">
    <location>
        <begin position="91"/>
        <end position="237"/>
    </location>
</feature>
<dbReference type="AlphaFoldDB" id="A0A431VV90"/>
<accession>A0A431VV90</accession>
<evidence type="ECO:0000313" key="2">
    <source>
        <dbReference type="EMBL" id="RTR27080.1"/>
    </source>
</evidence>
<dbReference type="RefSeq" id="WP_126352102.1">
    <property type="nucleotide sequence ID" value="NZ_CP086380.1"/>
</dbReference>
<name>A0A431VV90_9DEIO</name>
<dbReference type="PANTHER" id="PTHR21600">
    <property type="entry name" value="MITOCHONDRIAL RNA PSEUDOURIDINE SYNTHASE"/>
    <property type="match status" value="1"/>
</dbReference>
<keyword evidence="3" id="KW-1185">Reference proteome</keyword>
<dbReference type="EMBL" id="RXPE01000012">
    <property type="protein sequence ID" value="RTR27080.1"/>
    <property type="molecule type" value="Genomic_DNA"/>
</dbReference>
<dbReference type="Gene3D" id="3.30.2350.10">
    <property type="entry name" value="Pseudouridine synthase"/>
    <property type="match status" value="1"/>
</dbReference>
<organism evidence="2 3">
    <name type="scientific">Deinococcus radiophilus</name>
    <dbReference type="NCBI Taxonomy" id="32062"/>
    <lineage>
        <taxon>Bacteria</taxon>
        <taxon>Thermotogati</taxon>
        <taxon>Deinococcota</taxon>
        <taxon>Deinococci</taxon>
        <taxon>Deinococcales</taxon>
        <taxon>Deinococcaceae</taxon>
        <taxon>Deinococcus</taxon>
    </lineage>
</organism>
<reference evidence="2 3" key="1">
    <citation type="submission" date="2018-12" db="EMBL/GenBank/DDBJ databases">
        <title>Deinococcus radiophilus ATCC 27603 genome sequencing and assembly.</title>
        <authorList>
            <person name="Maclea K.S."/>
            <person name="Maynard C.R."/>
        </authorList>
    </citation>
    <scope>NUCLEOTIDE SEQUENCE [LARGE SCALE GENOMIC DNA]</scope>
    <source>
        <strain evidence="2 3">ATCC 27603</strain>
    </source>
</reference>
<evidence type="ECO:0000313" key="3">
    <source>
        <dbReference type="Proteomes" id="UP000277766"/>
    </source>
</evidence>
<protein>
    <submittedName>
        <fullName evidence="2">RluA family pseudouridine synthase</fullName>
    </submittedName>
</protein>
<dbReference type="PROSITE" id="PS01129">
    <property type="entry name" value="PSI_RLU"/>
    <property type="match status" value="1"/>
</dbReference>
<evidence type="ECO:0000259" key="1">
    <source>
        <dbReference type="Pfam" id="PF00849"/>
    </source>
</evidence>
<gene>
    <name evidence="2" type="ORF">EJ104_07325</name>
</gene>
<dbReference type="Proteomes" id="UP000277766">
    <property type="component" value="Unassembled WGS sequence"/>
</dbReference>
<dbReference type="PANTHER" id="PTHR21600:SF88">
    <property type="entry name" value="RNA PSEUDOURIDINE SYNTHASE 5"/>
    <property type="match status" value="1"/>
</dbReference>
<proteinExistence type="predicted"/>
<dbReference type="GO" id="GO:0009982">
    <property type="term" value="F:pseudouridine synthase activity"/>
    <property type="evidence" value="ECO:0007669"/>
    <property type="project" value="InterPro"/>
</dbReference>
<dbReference type="InterPro" id="IPR006145">
    <property type="entry name" value="PsdUridine_synth_RsuA/RluA"/>
</dbReference>
<dbReference type="OrthoDB" id="128480at2"/>
<dbReference type="InterPro" id="IPR006224">
    <property type="entry name" value="PsdUridine_synth_RluA-like_CS"/>
</dbReference>
<sequence>MTLNNGHCYRERVGTQGAGLSVLDYYTRFYAHSDQATWAARLAGGEVTLNGQAAHGAEQLQAGDALAWQRPPWQEEAVPLHYDVLFQDAALLAVHKPPGLPTLPAGGFLDHTLLTLLRRDHPTATPLHRLGRGTSGVVLCGLTRPVTAQLSADWRSGRIHKRYRALSAGVAPQDRYDLRTPVGPVAHPKLGQVYAAAPDGKPSRSRARVLERRAESTLFEVDIDTGRPHQIRIHLAAAGFPLLDDPLYLPGGAARPEAVPSDLGYLLHAERLSLTHPLTGEDWSVSAPVPAALDVGQ</sequence>
<dbReference type="GO" id="GO:0003723">
    <property type="term" value="F:RNA binding"/>
    <property type="evidence" value="ECO:0007669"/>
    <property type="project" value="InterPro"/>
</dbReference>
<dbReference type="GO" id="GO:0000455">
    <property type="term" value="P:enzyme-directed rRNA pseudouridine synthesis"/>
    <property type="evidence" value="ECO:0007669"/>
    <property type="project" value="TreeGrafter"/>
</dbReference>
<dbReference type="Pfam" id="PF00849">
    <property type="entry name" value="PseudoU_synth_2"/>
    <property type="match status" value="1"/>
</dbReference>
<dbReference type="SUPFAM" id="SSF55120">
    <property type="entry name" value="Pseudouridine synthase"/>
    <property type="match status" value="1"/>
</dbReference>
<dbReference type="InterPro" id="IPR020103">
    <property type="entry name" value="PsdUridine_synth_cat_dom_sf"/>
</dbReference>
<comment type="caution">
    <text evidence="2">The sequence shown here is derived from an EMBL/GenBank/DDBJ whole genome shotgun (WGS) entry which is preliminary data.</text>
</comment>